<accession>A0A1G2KWT3</accession>
<dbReference type="AlphaFoldDB" id="A0A1G2KWT3"/>
<evidence type="ECO:0000313" key="2">
    <source>
        <dbReference type="Proteomes" id="UP000177811"/>
    </source>
</evidence>
<protein>
    <submittedName>
        <fullName evidence="1">Uncharacterized protein</fullName>
    </submittedName>
</protein>
<name>A0A1G2KWT3_9BACT</name>
<comment type="caution">
    <text evidence="1">The sequence shown here is derived from an EMBL/GenBank/DDBJ whole genome shotgun (WGS) entry which is preliminary data.</text>
</comment>
<proteinExistence type="predicted"/>
<organism evidence="1 2">
    <name type="scientific">Candidatus Sungbacteria bacterium RIFCSPHIGHO2_02_FULL_51_29</name>
    <dbReference type="NCBI Taxonomy" id="1802273"/>
    <lineage>
        <taxon>Bacteria</taxon>
        <taxon>Candidatus Sungiibacteriota</taxon>
    </lineage>
</organism>
<evidence type="ECO:0000313" key="1">
    <source>
        <dbReference type="EMBL" id="OHA03907.1"/>
    </source>
</evidence>
<gene>
    <name evidence="1" type="ORF">A3C16_03785</name>
</gene>
<sequence length="182" mass="20326">MADTEHTGLDKFLALLDEFRKTCGPLSISEFAVPDWPENLRLEVALGKKDLYLFAFSNTNEARPAGSFPLAKATLTRLVDREMVLGIDTGGVLFVRWVQQNGDNQRAASRGSGIQSCLQTLLVFGQFLDEFAERAGAELERETLRRKEMLERINQVLSPFLSQLVAKKLEDSNKPSANTPPR</sequence>
<dbReference type="EMBL" id="MHQL01000005">
    <property type="protein sequence ID" value="OHA03907.1"/>
    <property type="molecule type" value="Genomic_DNA"/>
</dbReference>
<dbReference type="Proteomes" id="UP000177811">
    <property type="component" value="Unassembled WGS sequence"/>
</dbReference>
<reference evidence="1 2" key="1">
    <citation type="journal article" date="2016" name="Nat. Commun.">
        <title>Thousands of microbial genomes shed light on interconnected biogeochemical processes in an aquifer system.</title>
        <authorList>
            <person name="Anantharaman K."/>
            <person name="Brown C.T."/>
            <person name="Hug L.A."/>
            <person name="Sharon I."/>
            <person name="Castelle C.J."/>
            <person name="Probst A.J."/>
            <person name="Thomas B.C."/>
            <person name="Singh A."/>
            <person name="Wilkins M.J."/>
            <person name="Karaoz U."/>
            <person name="Brodie E.L."/>
            <person name="Williams K.H."/>
            <person name="Hubbard S.S."/>
            <person name="Banfield J.F."/>
        </authorList>
    </citation>
    <scope>NUCLEOTIDE SEQUENCE [LARGE SCALE GENOMIC DNA]</scope>
</reference>